<feature type="domain" description="DUF4350" evidence="2">
    <location>
        <begin position="43"/>
        <end position="218"/>
    </location>
</feature>
<protein>
    <submittedName>
        <fullName evidence="3">DUF4350 domain-containing protein</fullName>
    </submittedName>
</protein>
<organism evidence="3 4">
    <name type="scientific">Sulfidibacter corallicola</name>
    <dbReference type="NCBI Taxonomy" id="2818388"/>
    <lineage>
        <taxon>Bacteria</taxon>
        <taxon>Pseudomonadati</taxon>
        <taxon>Acidobacteriota</taxon>
        <taxon>Holophagae</taxon>
        <taxon>Acanthopleuribacterales</taxon>
        <taxon>Acanthopleuribacteraceae</taxon>
        <taxon>Sulfidibacter</taxon>
    </lineage>
</organism>
<dbReference type="Pfam" id="PF14258">
    <property type="entry name" value="DUF4350"/>
    <property type="match status" value="1"/>
</dbReference>
<dbReference type="EMBL" id="CP071793">
    <property type="protein sequence ID" value="QTD51008.1"/>
    <property type="molecule type" value="Genomic_DNA"/>
</dbReference>
<dbReference type="Proteomes" id="UP000663929">
    <property type="component" value="Chromosome"/>
</dbReference>
<gene>
    <name evidence="3" type="ORF">J3U87_00935</name>
</gene>
<evidence type="ECO:0000313" key="4">
    <source>
        <dbReference type="Proteomes" id="UP000663929"/>
    </source>
</evidence>
<dbReference type="RefSeq" id="WP_237381144.1">
    <property type="nucleotide sequence ID" value="NZ_CP071793.1"/>
</dbReference>
<dbReference type="KEGG" id="scor:J3U87_00935"/>
<evidence type="ECO:0000313" key="3">
    <source>
        <dbReference type="EMBL" id="QTD51008.1"/>
    </source>
</evidence>
<dbReference type="AlphaFoldDB" id="A0A8A4TPV2"/>
<keyword evidence="1" id="KW-1133">Transmembrane helix</keyword>
<name>A0A8A4TPV2_SULCO</name>
<proteinExistence type="predicted"/>
<feature type="transmembrane region" description="Helical" evidence="1">
    <location>
        <begin position="7"/>
        <end position="28"/>
    </location>
</feature>
<reference evidence="3" key="1">
    <citation type="submission" date="2021-03" db="EMBL/GenBank/DDBJ databases">
        <title>Acanthopleuribacteraceae sp. M133.</title>
        <authorList>
            <person name="Wang G."/>
        </authorList>
    </citation>
    <scope>NUCLEOTIDE SEQUENCE</scope>
    <source>
        <strain evidence="3">M133</strain>
    </source>
</reference>
<keyword evidence="1" id="KW-0472">Membrane</keyword>
<dbReference type="InterPro" id="IPR025646">
    <property type="entry name" value="DUF4350"/>
</dbReference>
<evidence type="ECO:0000259" key="2">
    <source>
        <dbReference type="Pfam" id="PF14258"/>
    </source>
</evidence>
<sequence>MKEKSPWLTPFLFFSLLALVVLLFLALFEKKEITVNTGRQGEARTNPFHAAVRFLETRGVRTKSLRRLGNGQSLPDTDEFLFLAATRHAFSRERNEELKDWVSRGGQLIIVAQDRDDDERQDSLLTDFGFGVNFDGTEYLDEPHELTWNESVTIKTTFRSARRVLFPSEETIMYLKDDFGFWYVSTAFDQGTVGVLSESDLFDNDHIGRHDNAFVFWEIITQTGEAPGSVWLVYGEEYESFWTLFFNKGWPALLALALLTGFTLWRMGSRQGPIEPDPPLDRRRLLEHIEASGAFLWRRGFGLHMVEVLRGIMWSRLRHRHPGWQKLEDREVHERIAEISGLTGLRIQQAVKREDLEKEDVFLQTVIDIETIRRAL</sequence>
<evidence type="ECO:0000256" key="1">
    <source>
        <dbReference type="SAM" id="Phobius"/>
    </source>
</evidence>
<accession>A0A8A4TPV2</accession>
<keyword evidence="4" id="KW-1185">Reference proteome</keyword>
<keyword evidence="1" id="KW-0812">Transmembrane</keyword>